<evidence type="ECO:0000256" key="1">
    <source>
        <dbReference type="SAM" id="Phobius"/>
    </source>
</evidence>
<dbReference type="InterPro" id="IPR021306">
    <property type="entry name" value="DUF2878"/>
</dbReference>
<dbReference type="Pfam" id="PF11086">
    <property type="entry name" value="DUF2878"/>
    <property type="match status" value="1"/>
</dbReference>
<evidence type="ECO:0000313" key="2">
    <source>
        <dbReference type="EMBL" id="RUO79255.1"/>
    </source>
</evidence>
<keyword evidence="1" id="KW-0472">Membrane</keyword>
<sequence>MPLTKWLNRTNLRRLFGLFWFDFVWFAAVFGRNDWLLFSTAMVAAQCVVAAYFGTFAQRRFWPIATLLFVLGLALELTVVGLGIIRFDGGVMPLWLVVLWVGFVLMCLTTLDGFGGRPWLAALLGLGFGPVTYAVGVEMQAAELLAPVWQLWVIYAALWAVYMVIFAKLVVKVGEPVHEPEPSPNP</sequence>
<keyword evidence="1" id="KW-0812">Transmembrane</keyword>
<feature type="transmembrane region" description="Helical" evidence="1">
    <location>
        <begin position="91"/>
        <end position="111"/>
    </location>
</feature>
<accession>A0A432ZMY6</accession>
<organism evidence="2 3">
    <name type="scientific">Pseudidiomarina taiwanensis</name>
    <dbReference type="NCBI Taxonomy" id="337250"/>
    <lineage>
        <taxon>Bacteria</taxon>
        <taxon>Pseudomonadati</taxon>
        <taxon>Pseudomonadota</taxon>
        <taxon>Gammaproteobacteria</taxon>
        <taxon>Alteromonadales</taxon>
        <taxon>Idiomarinaceae</taxon>
        <taxon>Pseudidiomarina</taxon>
    </lineage>
</organism>
<proteinExistence type="predicted"/>
<gene>
    <name evidence="2" type="ORF">CWI83_01710</name>
</gene>
<reference evidence="2 3" key="1">
    <citation type="journal article" date="2011" name="Front. Microbiol.">
        <title>Genomic signatures of strain selection and enhancement in Bacillus atrophaeus var. globigii, a historical biowarfare simulant.</title>
        <authorList>
            <person name="Gibbons H.S."/>
            <person name="Broomall S.M."/>
            <person name="McNew L.A."/>
            <person name="Daligault H."/>
            <person name="Chapman C."/>
            <person name="Bruce D."/>
            <person name="Karavis M."/>
            <person name="Krepps M."/>
            <person name="McGregor P.A."/>
            <person name="Hong C."/>
            <person name="Park K.H."/>
            <person name="Akmal A."/>
            <person name="Feldman A."/>
            <person name="Lin J.S."/>
            <person name="Chang W.E."/>
            <person name="Higgs B.W."/>
            <person name="Demirev P."/>
            <person name="Lindquist J."/>
            <person name="Liem A."/>
            <person name="Fochler E."/>
            <person name="Read T.D."/>
            <person name="Tapia R."/>
            <person name="Johnson S."/>
            <person name="Bishop-Lilly K.A."/>
            <person name="Detter C."/>
            <person name="Han C."/>
            <person name="Sozhamannan S."/>
            <person name="Rosenzweig C.N."/>
            <person name="Skowronski E.W."/>
        </authorList>
    </citation>
    <scope>NUCLEOTIDE SEQUENCE [LARGE SCALE GENOMIC DNA]</scope>
    <source>
        <strain evidence="2 3">PIT1</strain>
    </source>
</reference>
<keyword evidence="1" id="KW-1133">Transmembrane helix</keyword>
<keyword evidence="3" id="KW-1185">Reference proteome</keyword>
<dbReference type="RefSeq" id="WP_126824853.1">
    <property type="nucleotide sequence ID" value="NZ_PIQG01000001.1"/>
</dbReference>
<feature type="transmembrane region" description="Helical" evidence="1">
    <location>
        <begin position="12"/>
        <end position="30"/>
    </location>
</feature>
<feature type="transmembrane region" description="Helical" evidence="1">
    <location>
        <begin position="36"/>
        <end position="54"/>
    </location>
</feature>
<protein>
    <recommendedName>
        <fullName evidence="4">DUF2878 domain-containing protein</fullName>
    </recommendedName>
</protein>
<evidence type="ECO:0008006" key="4">
    <source>
        <dbReference type="Google" id="ProtNLM"/>
    </source>
</evidence>
<feature type="transmembrane region" description="Helical" evidence="1">
    <location>
        <begin position="149"/>
        <end position="171"/>
    </location>
</feature>
<dbReference type="EMBL" id="PIQG01000001">
    <property type="protein sequence ID" value="RUO79255.1"/>
    <property type="molecule type" value="Genomic_DNA"/>
</dbReference>
<dbReference type="OrthoDB" id="6522758at2"/>
<comment type="caution">
    <text evidence="2">The sequence shown here is derived from an EMBL/GenBank/DDBJ whole genome shotgun (WGS) entry which is preliminary data.</text>
</comment>
<evidence type="ECO:0000313" key="3">
    <source>
        <dbReference type="Proteomes" id="UP000288279"/>
    </source>
</evidence>
<name>A0A432ZMY6_9GAMM</name>
<feature type="transmembrane region" description="Helical" evidence="1">
    <location>
        <begin position="118"/>
        <end position="137"/>
    </location>
</feature>
<dbReference type="Proteomes" id="UP000288279">
    <property type="component" value="Unassembled WGS sequence"/>
</dbReference>
<dbReference type="AlphaFoldDB" id="A0A432ZMY6"/>
<feature type="transmembrane region" description="Helical" evidence="1">
    <location>
        <begin position="61"/>
        <end position="85"/>
    </location>
</feature>